<accession>A0ABM8DV91</accession>
<feature type="transmembrane region" description="Helical" evidence="1">
    <location>
        <begin position="15"/>
        <end position="37"/>
    </location>
</feature>
<keyword evidence="3" id="KW-1185">Reference proteome</keyword>
<dbReference type="Proteomes" id="UP001317779">
    <property type="component" value="Chromosome"/>
</dbReference>
<evidence type="ECO:0000313" key="2">
    <source>
        <dbReference type="EMBL" id="BDV29561.1"/>
    </source>
</evidence>
<dbReference type="EMBL" id="AP027141">
    <property type="protein sequence ID" value="BDV29561.1"/>
    <property type="molecule type" value="Genomic_DNA"/>
</dbReference>
<protein>
    <recommendedName>
        <fullName evidence="4">DUF2975 domain-containing protein</fullName>
    </recommendedName>
</protein>
<keyword evidence="1" id="KW-0812">Transmembrane</keyword>
<reference evidence="2 3" key="1">
    <citation type="submission" date="2022-12" db="EMBL/GenBank/DDBJ databases">
        <title>Microbacterium terricola strain KV-448 chromosome, complete genome.</title>
        <authorList>
            <person name="Oshima T."/>
            <person name="Moriya T."/>
            <person name="Bessho Y."/>
        </authorList>
    </citation>
    <scope>NUCLEOTIDE SEQUENCE [LARGE SCALE GENOMIC DNA]</scope>
    <source>
        <strain evidence="2 3">KV-448</strain>
    </source>
</reference>
<keyword evidence="1" id="KW-1133">Transmembrane helix</keyword>
<feature type="transmembrane region" description="Helical" evidence="1">
    <location>
        <begin position="127"/>
        <end position="151"/>
    </location>
</feature>
<proteinExistence type="predicted"/>
<sequence>MEDAVSIGSANLGEALLWIGVYVAGFLLLTALAVWIARRRGSRTIVIDATLAVAQVWLALMGLALVFVVVRGVTSDEIWFAELPATLNWPTQPACGEAPAGGAPTLLCASVDSVGATIAHLGIGTRIVLALGDLLGLVVAAVPAVLVIIVCRQMLKGAPFAQLAARAFFVAAIVVLVAGIGAELTTSIGRSLAASAALPPPGGGELTATGTFRLTAPLWPVGAALVLGALGAIFRHGAVLQRETEGLV</sequence>
<feature type="transmembrane region" description="Helical" evidence="1">
    <location>
        <begin position="216"/>
        <end position="234"/>
    </location>
</feature>
<organism evidence="2 3">
    <name type="scientific">Microbacterium terricola</name>
    <dbReference type="NCBI Taxonomy" id="344163"/>
    <lineage>
        <taxon>Bacteria</taxon>
        <taxon>Bacillati</taxon>
        <taxon>Actinomycetota</taxon>
        <taxon>Actinomycetes</taxon>
        <taxon>Micrococcales</taxon>
        <taxon>Microbacteriaceae</taxon>
        <taxon>Microbacterium</taxon>
    </lineage>
</organism>
<gene>
    <name evidence="2" type="ORF">Microterr_02210</name>
</gene>
<evidence type="ECO:0000313" key="3">
    <source>
        <dbReference type="Proteomes" id="UP001317779"/>
    </source>
</evidence>
<name>A0ABM8DV91_9MICO</name>
<evidence type="ECO:0000256" key="1">
    <source>
        <dbReference type="SAM" id="Phobius"/>
    </source>
</evidence>
<feature type="transmembrane region" description="Helical" evidence="1">
    <location>
        <begin position="163"/>
        <end position="182"/>
    </location>
</feature>
<feature type="transmembrane region" description="Helical" evidence="1">
    <location>
        <begin position="49"/>
        <end position="70"/>
    </location>
</feature>
<evidence type="ECO:0008006" key="4">
    <source>
        <dbReference type="Google" id="ProtNLM"/>
    </source>
</evidence>
<keyword evidence="1" id="KW-0472">Membrane</keyword>